<feature type="compositionally biased region" description="Polar residues" evidence="1">
    <location>
        <begin position="23"/>
        <end position="32"/>
    </location>
</feature>
<evidence type="ECO:0000313" key="2">
    <source>
        <dbReference type="EMBL" id="MPC10046.1"/>
    </source>
</evidence>
<proteinExistence type="predicted"/>
<evidence type="ECO:0000256" key="1">
    <source>
        <dbReference type="SAM" id="MobiDB-lite"/>
    </source>
</evidence>
<gene>
    <name evidence="2" type="ORF">E2C01_002671</name>
</gene>
<protein>
    <submittedName>
        <fullName evidence="2">Uncharacterized protein</fullName>
    </submittedName>
</protein>
<accession>A0A5B7CNU8</accession>
<keyword evidence="3" id="KW-1185">Reference proteome</keyword>
<dbReference type="AlphaFoldDB" id="A0A5B7CNU8"/>
<dbReference type="EMBL" id="VSRR010000098">
    <property type="protein sequence ID" value="MPC10046.1"/>
    <property type="molecule type" value="Genomic_DNA"/>
</dbReference>
<sequence>MKTQRNSEQLPPKPVEKQKDADTSQSVPSLNPQEVRRKRTLPTTSQTAVHTPPATLGIHQGGIPEVFTAALQRASSPNAL</sequence>
<name>A0A5B7CNU8_PORTR</name>
<organism evidence="2 3">
    <name type="scientific">Portunus trituberculatus</name>
    <name type="common">Swimming crab</name>
    <name type="synonym">Neptunus trituberculatus</name>
    <dbReference type="NCBI Taxonomy" id="210409"/>
    <lineage>
        <taxon>Eukaryota</taxon>
        <taxon>Metazoa</taxon>
        <taxon>Ecdysozoa</taxon>
        <taxon>Arthropoda</taxon>
        <taxon>Crustacea</taxon>
        <taxon>Multicrustacea</taxon>
        <taxon>Malacostraca</taxon>
        <taxon>Eumalacostraca</taxon>
        <taxon>Eucarida</taxon>
        <taxon>Decapoda</taxon>
        <taxon>Pleocyemata</taxon>
        <taxon>Brachyura</taxon>
        <taxon>Eubrachyura</taxon>
        <taxon>Portunoidea</taxon>
        <taxon>Portunidae</taxon>
        <taxon>Portuninae</taxon>
        <taxon>Portunus</taxon>
    </lineage>
</organism>
<dbReference type="Proteomes" id="UP000324222">
    <property type="component" value="Unassembled WGS sequence"/>
</dbReference>
<comment type="caution">
    <text evidence="2">The sequence shown here is derived from an EMBL/GenBank/DDBJ whole genome shotgun (WGS) entry which is preliminary data.</text>
</comment>
<feature type="region of interest" description="Disordered" evidence="1">
    <location>
        <begin position="1"/>
        <end position="60"/>
    </location>
</feature>
<evidence type="ECO:0000313" key="3">
    <source>
        <dbReference type="Proteomes" id="UP000324222"/>
    </source>
</evidence>
<reference evidence="2 3" key="1">
    <citation type="submission" date="2019-05" db="EMBL/GenBank/DDBJ databases">
        <title>Another draft genome of Portunus trituberculatus and its Hox gene families provides insights of decapod evolution.</title>
        <authorList>
            <person name="Jeong J.-H."/>
            <person name="Song I."/>
            <person name="Kim S."/>
            <person name="Choi T."/>
            <person name="Kim D."/>
            <person name="Ryu S."/>
            <person name="Kim W."/>
        </authorList>
    </citation>
    <scope>NUCLEOTIDE SEQUENCE [LARGE SCALE GENOMIC DNA]</scope>
    <source>
        <tissue evidence="2">Muscle</tissue>
    </source>
</reference>